<accession>A0A420WC02</accession>
<feature type="chain" id="PRO_5019574502" evidence="7">
    <location>
        <begin position="27"/>
        <end position="297"/>
    </location>
</feature>
<evidence type="ECO:0000259" key="8">
    <source>
        <dbReference type="Pfam" id="PF00892"/>
    </source>
</evidence>
<evidence type="ECO:0000256" key="7">
    <source>
        <dbReference type="SAM" id="SignalP"/>
    </source>
</evidence>
<feature type="domain" description="EamA" evidence="8">
    <location>
        <begin position="154"/>
        <end position="282"/>
    </location>
</feature>
<dbReference type="InterPro" id="IPR037185">
    <property type="entry name" value="EmrE-like"/>
</dbReference>
<dbReference type="AlphaFoldDB" id="A0A420WC02"/>
<keyword evidence="4 6" id="KW-1133">Transmembrane helix</keyword>
<gene>
    <name evidence="9" type="ORF">BCL74_3039</name>
</gene>
<dbReference type="PANTHER" id="PTHR22911:SF6">
    <property type="entry name" value="SOLUTE CARRIER FAMILY 35 MEMBER G1"/>
    <property type="match status" value="1"/>
</dbReference>
<dbReference type="EMBL" id="RBIG01000003">
    <property type="protein sequence ID" value="RKQ68559.1"/>
    <property type="molecule type" value="Genomic_DNA"/>
</dbReference>
<feature type="transmembrane region" description="Helical" evidence="6">
    <location>
        <begin position="45"/>
        <end position="64"/>
    </location>
</feature>
<keyword evidence="3 6" id="KW-0812">Transmembrane</keyword>
<dbReference type="GO" id="GO:0016020">
    <property type="term" value="C:membrane"/>
    <property type="evidence" value="ECO:0007669"/>
    <property type="project" value="UniProtKB-SubCell"/>
</dbReference>
<sequence length="297" mass="32306">MLNAYHHLPPALKGLLLMLAATAAFASMHAAIRHASTGLHPFEIAFFRNFFMLILLLPVLQRVGFSVLRTQRLGLYALRGALNTVAMLSFFFALSITPLVQVTALGFSAPLFATLGAALILGEVVRMRRWMAMIVGFAGTLVILRPGLVEIDTGSMLVLFSSAMWALALLCIKKLSATESSVAITAYMAIFMAPMTLVAAIPFWQWPTLDQYAALGLIAFLGTIAQTCMNQALHEADASTVLPVDFAKLIWTTALGYLLFAEIPDGWTYIGGAMIFGAATYIGIRESRLKQKDNQPD</sequence>
<feature type="signal peptide" evidence="7">
    <location>
        <begin position="1"/>
        <end position="26"/>
    </location>
</feature>
<evidence type="ECO:0000256" key="2">
    <source>
        <dbReference type="ARBA" id="ARBA00009853"/>
    </source>
</evidence>
<evidence type="ECO:0000256" key="6">
    <source>
        <dbReference type="SAM" id="Phobius"/>
    </source>
</evidence>
<dbReference type="SUPFAM" id="SSF103481">
    <property type="entry name" value="Multidrug resistance efflux transporter EmrE"/>
    <property type="match status" value="2"/>
</dbReference>
<evidence type="ECO:0000313" key="9">
    <source>
        <dbReference type="EMBL" id="RKQ68559.1"/>
    </source>
</evidence>
<organism evidence="9 10">
    <name type="scientific">Oceanibaculum indicum</name>
    <dbReference type="NCBI Taxonomy" id="526216"/>
    <lineage>
        <taxon>Bacteria</taxon>
        <taxon>Pseudomonadati</taxon>
        <taxon>Pseudomonadota</taxon>
        <taxon>Alphaproteobacteria</taxon>
        <taxon>Rhodospirillales</taxon>
        <taxon>Oceanibaculaceae</taxon>
        <taxon>Oceanibaculum</taxon>
    </lineage>
</organism>
<comment type="subcellular location">
    <subcellularLocation>
        <location evidence="1">Membrane</location>
        <topology evidence="1">Multi-pass membrane protein</topology>
    </subcellularLocation>
</comment>
<evidence type="ECO:0000256" key="3">
    <source>
        <dbReference type="ARBA" id="ARBA00022692"/>
    </source>
</evidence>
<keyword evidence="5 6" id="KW-0472">Membrane</keyword>
<evidence type="ECO:0000313" key="10">
    <source>
        <dbReference type="Proteomes" id="UP000277424"/>
    </source>
</evidence>
<dbReference type="OrthoDB" id="9812899at2"/>
<feature type="transmembrane region" description="Helical" evidence="6">
    <location>
        <begin position="102"/>
        <end position="121"/>
    </location>
</feature>
<feature type="transmembrane region" description="Helical" evidence="6">
    <location>
        <begin position="266"/>
        <end position="284"/>
    </location>
</feature>
<dbReference type="Pfam" id="PF00892">
    <property type="entry name" value="EamA"/>
    <property type="match status" value="2"/>
</dbReference>
<feature type="transmembrane region" description="Helical" evidence="6">
    <location>
        <begin position="76"/>
        <end position="96"/>
    </location>
</feature>
<dbReference type="RefSeq" id="WP_121221255.1">
    <property type="nucleotide sequence ID" value="NZ_RBIG01000003.1"/>
</dbReference>
<evidence type="ECO:0000256" key="1">
    <source>
        <dbReference type="ARBA" id="ARBA00004141"/>
    </source>
</evidence>
<proteinExistence type="inferred from homology"/>
<name>A0A420WC02_9PROT</name>
<feature type="transmembrane region" description="Helical" evidence="6">
    <location>
        <begin position="184"/>
        <end position="206"/>
    </location>
</feature>
<dbReference type="Proteomes" id="UP000277424">
    <property type="component" value="Unassembled WGS sequence"/>
</dbReference>
<comment type="caution">
    <text evidence="9">The sequence shown here is derived from an EMBL/GenBank/DDBJ whole genome shotgun (WGS) entry which is preliminary data.</text>
</comment>
<dbReference type="InterPro" id="IPR000620">
    <property type="entry name" value="EamA_dom"/>
</dbReference>
<keyword evidence="7" id="KW-0732">Signal</keyword>
<feature type="transmembrane region" description="Helical" evidence="6">
    <location>
        <begin position="130"/>
        <end position="148"/>
    </location>
</feature>
<reference evidence="9 10" key="1">
    <citation type="submission" date="2018-10" db="EMBL/GenBank/DDBJ databases">
        <title>Comparative analysis of microorganisms from saline springs in Andes Mountain Range, Colombia.</title>
        <authorList>
            <person name="Rubin E."/>
        </authorList>
    </citation>
    <scope>NUCLEOTIDE SEQUENCE [LARGE SCALE GENOMIC DNA]</scope>
    <source>
        <strain evidence="9 10">USBA 36</strain>
    </source>
</reference>
<dbReference type="PANTHER" id="PTHR22911">
    <property type="entry name" value="ACYL-MALONYL CONDENSING ENZYME-RELATED"/>
    <property type="match status" value="1"/>
</dbReference>
<feature type="domain" description="EamA" evidence="8">
    <location>
        <begin position="13"/>
        <end position="144"/>
    </location>
</feature>
<evidence type="ECO:0000256" key="4">
    <source>
        <dbReference type="ARBA" id="ARBA00022989"/>
    </source>
</evidence>
<feature type="transmembrane region" description="Helical" evidence="6">
    <location>
        <begin position="154"/>
        <end position="172"/>
    </location>
</feature>
<protein>
    <submittedName>
        <fullName evidence="9">Drug/metabolite transporter (DMT)-like permease</fullName>
    </submittedName>
</protein>
<comment type="similarity">
    <text evidence="2">Belongs to the drug/metabolite transporter (DMT) superfamily. 10 TMS drug/metabolite exporter (DME) (TC 2.A.7.3) family.</text>
</comment>
<evidence type="ECO:0000256" key="5">
    <source>
        <dbReference type="ARBA" id="ARBA00023136"/>
    </source>
</evidence>